<dbReference type="InterPro" id="IPR003834">
    <property type="entry name" value="Cyt_c_assmbl_TM_dom"/>
</dbReference>
<feature type="transmembrane region" description="Helical" evidence="6">
    <location>
        <begin position="74"/>
        <end position="96"/>
    </location>
</feature>
<keyword evidence="3 6" id="KW-0812">Transmembrane</keyword>
<evidence type="ECO:0000313" key="8">
    <source>
        <dbReference type="EMBL" id="GAA2026182.1"/>
    </source>
</evidence>
<dbReference type="InterPro" id="IPR051790">
    <property type="entry name" value="Cytochrome_c-biogenesis_DsbD"/>
</dbReference>
<name>A0ABN2U080_9MICC</name>
<reference evidence="8 9" key="1">
    <citation type="journal article" date="2019" name="Int. J. Syst. Evol. Microbiol.">
        <title>The Global Catalogue of Microorganisms (GCM) 10K type strain sequencing project: providing services to taxonomists for standard genome sequencing and annotation.</title>
        <authorList>
            <consortium name="The Broad Institute Genomics Platform"/>
            <consortium name="The Broad Institute Genome Sequencing Center for Infectious Disease"/>
            <person name="Wu L."/>
            <person name="Ma J."/>
        </authorList>
    </citation>
    <scope>NUCLEOTIDE SEQUENCE [LARGE SCALE GENOMIC DNA]</scope>
    <source>
        <strain evidence="8 9">JCM 13595</strain>
    </source>
</reference>
<evidence type="ECO:0000256" key="5">
    <source>
        <dbReference type="ARBA" id="ARBA00023136"/>
    </source>
</evidence>
<feature type="transmembrane region" description="Helical" evidence="6">
    <location>
        <begin position="117"/>
        <end position="146"/>
    </location>
</feature>
<proteinExistence type="inferred from homology"/>
<accession>A0ABN2U080</accession>
<dbReference type="PANTHER" id="PTHR31272">
    <property type="entry name" value="CYTOCHROME C-TYPE BIOGENESIS PROTEIN HI_1454-RELATED"/>
    <property type="match status" value="1"/>
</dbReference>
<feature type="transmembrane region" description="Helical" evidence="6">
    <location>
        <begin position="152"/>
        <end position="180"/>
    </location>
</feature>
<evidence type="ECO:0000313" key="9">
    <source>
        <dbReference type="Proteomes" id="UP001501461"/>
    </source>
</evidence>
<evidence type="ECO:0000259" key="7">
    <source>
        <dbReference type="Pfam" id="PF02683"/>
    </source>
</evidence>
<keyword evidence="9" id="KW-1185">Reference proteome</keyword>
<feature type="transmembrane region" description="Helical" evidence="6">
    <location>
        <begin position="6"/>
        <end position="31"/>
    </location>
</feature>
<keyword evidence="4 6" id="KW-1133">Transmembrane helix</keyword>
<comment type="caution">
    <text evidence="8">The sequence shown here is derived from an EMBL/GenBank/DDBJ whole genome shotgun (WGS) entry which is preliminary data.</text>
</comment>
<evidence type="ECO:0000256" key="1">
    <source>
        <dbReference type="ARBA" id="ARBA00004141"/>
    </source>
</evidence>
<dbReference type="Pfam" id="PF02683">
    <property type="entry name" value="DsbD_TM"/>
    <property type="match status" value="1"/>
</dbReference>
<feature type="transmembrane region" description="Helical" evidence="6">
    <location>
        <begin position="200"/>
        <end position="220"/>
    </location>
</feature>
<dbReference type="PANTHER" id="PTHR31272:SF4">
    <property type="entry name" value="CYTOCHROME C-TYPE BIOGENESIS PROTEIN HI_1454-RELATED"/>
    <property type="match status" value="1"/>
</dbReference>
<organism evidence="8 9">
    <name type="scientific">Yaniella flava</name>
    <dbReference type="NCBI Taxonomy" id="287930"/>
    <lineage>
        <taxon>Bacteria</taxon>
        <taxon>Bacillati</taxon>
        <taxon>Actinomycetota</taxon>
        <taxon>Actinomycetes</taxon>
        <taxon>Micrococcales</taxon>
        <taxon>Micrococcaceae</taxon>
        <taxon>Yaniella</taxon>
    </lineage>
</organism>
<feature type="domain" description="Cytochrome C biogenesis protein transmembrane" evidence="7">
    <location>
        <begin position="6"/>
        <end position="185"/>
    </location>
</feature>
<evidence type="ECO:0000256" key="2">
    <source>
        <dbReference type="ARBA" id="ARBA00006143"/>
    </source>
</evidence>
<dbReference type="Proteomes" id="UP001501461">
    <property type="component" value="Unassembled WGS sequence"/>
</dbReference>
<dbReference type="RefSeq" id="WP_343955761.1">
    <property type="nucleotide sequence ID" value="NZ_BAAAMN010000005.1"/>
</dbReference>
<sequence>MDIGIVTALIGGALALLSPCGALLLPAFFASTAGSGPRLWMHGALFSVGLLVVLVPLGLGAGALGTLFASHREVIIIGASVLMILLGLVQLLGFGFDPSRFVPGAEQLQKQANKRSGWIKTLLLGAVSGVAGLCAGPILGAVLTLAAAKNDIWAAGTLLGIYGLGMVVPLMILASVWGRLSPRGKSRLRGKTFTVFGREFHATSVITGAIIILVGILFWTTNGLINMPELLPAGASAWLQNSTAVLSNPLVDAALLLVVVAIILGFWIRARYRKANSETQSAQDTDTATESV</sequence>
<comment type="similarity">
    <text evidence="2">Belongs to the DsbD family.</text>
</comment>
<evidence type="ECO:0000256" key="3">
    <source>
        <dbReference type="ARBA" id="ARBA00022692"/>
    </source>
</evidence>
<gene>
    <name evidence="8" type="ORF">GCM10009720_02280</name>
</gene>
<protein>
    <submittedName>
        <fullName evidence="8">Cytochrome c biogenesis CcdA family protein</fullName>
    </submittedName>
</protein>
<keyword evidence="5 6" id="KW-0472">Membrane</keyword>
<feature type="transmembrane region" description="Helical" evidence="6">
    <location>
        <begin position="250"/>
        <end position="268"/>
    </location>
</feature>
<comment type="subcellular location">
    <subcellularLocation>
        <location evidence="1">Membrane</location>
        <topology evidence="1">Multi-pass membrane protein</topology>
    </subcellularLocation>
</comment>
<feature type="transmembrane region" description="Helical" evidence="6">
    <location>
        <begin position="43"/>
        <end position="68"/>
    </location>
</feature>
<dbReference type="EMBL" id="BAAAMN010000005">
    <property type="protein sequence ID" value="GAA2026182.1"/>
    <property type="molecule type" value="Genomic_DNA"/>
</dbReference>
<evidence type="ECO:0000256" key="4">
    <source>
        <dbReference type="ARBA" id="ARBA00022989"/>
    </source>
</evidence>
<evidence type="ECO:0000256" key="6">
    <source>
        <dbReference type="SAM" id="Phobius"/>
    </source>
</evidence>